<feature type="compositionally biased region" description="Basic and acidic residues" evidence="1">
    <location>
        <begin position="98"/>
        <end position="112"/>
    </location>
</feature>
<dbReference type="STRING" id="1447883.A0A2B7Y6D9"/>
<evidence type="ECO:0000313" key="3">
    <source>
        <dbReference type="EMBL" id="PGH16775.1"/>
    </source>
</evidence>
<feature type="compositionally biased region" description="Basic and acidic residues" evidence="1">
    <location>
        <begin position="346"/>
        <end position="358"/>
    </location>
</feature>
<feature type="region of interest" description="Disordered" evidence="1">
    <location>
        <begin position="274"/>
        <end position="358"/>
    </location>
</feature>
<gene>
    <name evidence="3" type="ORF">AJ80_05090</name>
</gene>
<dbReference type="EMBL" id="PDNA01000071">
    <property type="protein sequence ID" value="PGH16775.1"/>
    <property type="molecule type" value="Genomic_DNA"/>
</dbReference>
<reference evidence="3 4" key="1">
    <citation type="submission" date="2017-10" db="EMBL/GenBank/DDBJ databases">
        <title>Comparative genomics in systemic dimorphic fungi from Ajellomycetaceae.</title>
        <authorList>
            <person name="Munoz J.F."/>
            <person name="Mcewen J.G."/>
            <person name="Clay O.K."/>
            <person name="Cuomo C.A."/>
        </authorList>
    </citation>
    <scope>NUCLEOTIDE SEQUENCE [LARGE SCALE GENOMIC DNA]</scope>
    <source>
        <strain evidence="3 4">UAMH7299</strain>
    </source>
</reference>
<proteinExistence type="predicted"/>
<feature type="compositionally biased region" description="Basic and acidic residues" evidence="1">
    <location>
        <begin position="293"/>
        <end position="318"/>
    </location>
</feature>
<dbReference type="AlphaFoldDB" id="A0A2B7Y6D9"/>
<protein>
    <recommendedName>
        <fullName evidence="2">DUF8035 domain-containing protein</fullName>
    </recommendedName>
</protein>
<evidence type="ECO:0000256" key="1">
    <source>
        <dbReference type="SAM" id="MobiDB-lite"/>
    </source>
</evidence>
<dbReference type="Proteomes" id="UP000224634">
    <property type="component" value="Unassembled WGS sequence"/>
</dbReference>
<sequence>MSRRPPDRELYERDRYDRRGPGRSDFHDHTYEQDVQIRQHQRAPDPPRVREMERVRERDRSPDFLREKFARSSSAGPLVHRPRPREDWEYEYLPSHGAVERERERETEETIMRRPRRSPPREVERERDELLVRRRERSRPPREPQLEREREELIMRRDREYGTDEESIPPPRPHRMRERDDFHFRAVSRERASPRANNDDRGEIIIRKDEREGPRGRNIERNEIIIRREEERSSSPEMPQPPPMQRHPPPVHAPPIHQNIITHHHHLDHGFEVVPRPAVPEPPTAQRDEFDEIEVRRRRDRDSRCYEDEIAITRKETNRSPPRRRPTPRFDEEDELIISHTSSTRKGPDRERDRERDMLVIRDRETNRDHRDVADIREEAAYYSRRANEGSRIGEAYNGATRDWSIVDVPPGTKRVTLDGVGGASQEVSWQRYNGVRRSKFIVEGDEYCAPSSDREKSHGRVGRRYVGVREKRDELWTEITKDLVVKEAIEKLGFEYEETEYFFYIFAYLRYEDVSTLVSYSEDFRCARRDRIREIQRERTTFVPPPLPAPCPPSPPPQVLMIDNRPEERVYERDVVIEEERRTRNPVLVRKRW</sequence>
<evidence type="ECO:0000313" key="4">
    <source>
        <dbReference type="Proteomes" id="UP000224634"/>
    </source>
</evidence>
<dbReference type="OrthoDB" id="5410752at2759"/>
<name>A0A2B7Y6D9_POLH7</name>
<accession>A0A2B7Y6D9</accession>
<feature type="domain" description="DUF8035" evidence="2">
    <location>
        <begin position="475"/>
        <end position="526"/>
    </location>
</feature>
<feature type="compositionally biased region" description="Basic and acidic residues" evidence="1">
    <location>
        <begin position="177"/>
        <end position="234"/>
    </location>
</feature>
<feature type="region of interest" description="Disordered" evidence="1">
    <location>
        <begin position="1"/>
        <end position="254"/>
    </location>
</feature>
<dbReference type="Pfam" id="PF26118">
    <property type="entry name" value="DUF8035"/>
    <property type="match status" value="1"/>
</dbReference>
<comment type="caution">
    <text evidence="3">The sequence shown here is derived from an EMBL/GenBank/DDBJ whole genome shotgun (WGS) entry which is preliminary data.</text>
</comment>
<feature type="compositionally biased region" description="Pro residues" evidence="1">
    <location>
        <begin position="238"/>
        <end position="253"/>
    </location>
</feature>
<feature type="compositionally biased region" description="Basic and acidic residues" evidence="1">
    <location>
        <begin position="119"/>
        <end position="162"/>
    </location>
</feature>
<organism evidence="3 4">
    <name type="scientific">Polytolypa hystricis (strain UAMH7299)</name>
    <dbReference type="NCBI Taxonomy" id="1447883"/>
    <lineage>
        <taxon>Eukaryota</taxon>
        <taxon>Fungi</taxon>
        <taxon>Dikarya</taxon>
        <taxon>Ascomycota</taxon>
        <taxon>Pezizomycotina</taxon>
        <taxon>Eurotiomycetes</taxon>
        <taxon>Eurotiomycetidae</taxon>
        <taxon>Onygenales</taxon>
        <taxon>Onygenales incertae sedis</taxon>
        <taxon>Polytolypa</taxon>
    </lineage>
</organism>
<feature type="compositionally biased region" description="Basic and acidic residues" evidence="1">
    <location>
        <begin position="1"/>
        <end position="70"/>
    </location>
</feature>
<evidence type="ECO:0000259" key="2">
    <source>
        <dbReference type="Pfam" id="PF26118"/>
    </source>
</evidence>
<keyword evidence="4" id="KW-1185">Reference proteome</keyword>
<dbReference type="InterPro" id="IPR058348">
    <property type="entry name" value="DUF8035"/>
</dbReference>